<dbReference type="PROSITE" id="PS00134">
    <property type="entry name" value="TRYPSIN_HIS"/>
    <property type="match status" value="1"/>
</dbReference>
<gene>
    <name evidence="9" type="primary">LOC101393481</name>
</gene>
<evidence type="ECO:0000256" key="6">
    <source>
        <dbReference type="SAM" id="SignalP"/>
    </source>
</evidence>
<name>A0ABM1DAQ6_CERSS</name>
<dbReference type="PANTHER" id="PTHR24252:SF17">
    <property type="entry name" value="SUPPRESSOR OF TUMORIGENICITY 14 PROTEIN HOMOLOG-RELATED"/>
    <property type="match status" value="1"/>
</dbReference>
<keyword evidence="3" id="KW-0720">Serine protease</keyword>
<dbReference type="PANTHER" id="PTHR24252">
    <property type="entry name" value="ACROSIN-RELATED"/>
    <property type="match status" value="1"/>
</dbReference>
<feature type="signal peptide" evidence="6">
    <location>
        <begin position="1"/>
        <end position="20"/>
    </location>
</feature>
<keyword evidence="8" id="KW-1185">Reference proteome</keyword>
<dbReference type="RefSeq" id="XP_014648887.1">
    <property type="nucleotide sequence ID" value="XM_014793401.1"/>
</dbReference>
<dbReference type="SUPFAM" id="SSF50494">
    <property type="entry name" value="Trypsin-like serine proteases"/>
    <property type="match status" value="1"/>
</dbReference>
<accession>A0ABM1DAQ6</accession>
<evidence type="ECO:0000256" key="5">
    <source>
        <dbReference type="SAM" id="MobiDB-lite"/>
    </source>
</evidence>
<feature type="region of interest" description="Disordered" evidence="5">
    <location>
        <begin position="191"/>
        <end position="231"/>
    </location>
</feature>
<dbReference type="CDD" id="cd00190">
    <property type="entry name" value="Tryp_SPc"/>
    <property type="match status" value="1"/>
</dbReference>
<dbReference type="SMART" id="SM00020">
    <property type="entry name" value="Tryp_SPc"/>
    <property type="match status" value="1"/>
</dbReference>
<keyword evidence="1" id="KW-0645">Protease</keyword>
<dbReference type="Gene3D" id="2.40.10.10">
    <property type="entry name" value="Trypsin-like serine proteases"/>
    <property type="match status" value="1"/>
</dbReference>
<evidence type="ECO:0000256" key="3">
    <source>
        <dbReference type="ARBA" id="ARBA00022825"/>
    </source>
</evidence>
<dbReference type="InterPro" id="IPR001314">
    <property type="entry name" value="Peptidase_S1A"/>
</dbReference>
<dbReference type="GeneID" id="101393481"/>
<evidence type="ECO:0000313" key="9">
    <source>
        <dbReference type="RefSeq" id="XP_014648887.1"/>
    </source>
</evidence>
<feature type="chain" id="PRO_5046528870" evidence="6">
    <location>
        <begin position="21"/>
        <end position="231"/>
    </location>
</feature>
<evidence type="ECO:0000256" key="4">
    <source>
        <dbReference type="ARBA" id="ARBA00023157"/>
    </source>
</evidence>
<keyword evidence="4" id="KW-1015">Disulfide bond</keyword>
<dbReference type="Pfam" id="PF00089">
    <property type="entry name" value="Trypsin"/>
    <property type="match status" value="1"/>
</dbReference>
<organism evidence="8 9">
    <name type="scientific">Ceratotherium simum simum</name>
    <name type="common">Southern white rhinoceros</name>
    <dbReference type="NCBI Taxonomy" id="73337"/>
    <lineage>
        <taxon>Eukaryota</taxon>
        <taxon>Metazoa</taxon>
        <taxon>Chordata</taxon>
        <taxon>Craniata</taxon>
        <taxon>Vertebrata</taxon>
        <taxon>Euteleostomi</taxon>
        <taxon>Mammalia</taxon>
        <taxon>Eutheria</taxon>
        <taxon>Laurasiatheria</taxon>
        <taxon>Perissodactyla</taxon>
        <taxon>Rhinocerotidae</taxon>
        <taxon>Ceratotherium</taxon>
    </lineage>
</organism>
<reference evidence="9" key="1">
    <citation type="submission" date="2025-08" db="UniProtKB">
        <authorList>
            <consortium name="RefSeq"/>
        </authorList>
    </citation>
    <scope>IDENTIFICATION</scope>
</reference>
<evidence type="ECO:0000256" key="1">
    <source>
        <dbReference type="ARBA" id="ARBA00022670"/>
    </source>
</evidence>
<dbReference type="InterPro" id="IPR018114">
    <property type="entry name" value="TRYPSIN_HIS"/>
</dbReference>
<feature type="domain" description="Peptidase S1" evidence="7">
    <location>
        <begin position="53"/>
        <end position="231"/>
    </location>
</feature>
<evidence type="ECO:0000256" key="2">
    <source>
        <dbReference type="ARBA" id="ARBA00022801"/>
    </source>
</evidence>
<dbReference type="PRINTS" id="PR00722">
    <property type="entry name" value="CHYMOTRYPSIN"/>
</dbReference>
<keyword evidence="2" id="KW-0378">Hydrolase</keyword>
<dbReference type="InterPro" id="IPR001254">
    <property type="entry name" value="Trypsin_dom"/>
</dbReference>
<protein>
    <submittedName>
        <fullName evidence="9">Testisin-like</fullName>
    </submittedName>
</protein>
<evidence type="ECO:0000313" key="8">
    <source>
        <dbReference type="Proteomes" id="UP000694910"/>
    </source>
</evidence>
<dbReference type="InterPro" id="IPR043504">
    <property type="entry name" value="Peptidase_S1_PA_chymotrypsin"/>
</dbReference>
<sequence length="231" mass="25634">MDVRVGALLLAQLLVGVELGRRELKDQDVLFPGFENSSVLTWPCGQRNVPTRVVGGKDSVRGRWPWMGSLRLWGSHHCGASLLSRRWVLSAAHCFQTNKDPYEWTVQFGELSAAPSIWNLQAYYNRYQVEEIVLSPSYLGPTAYDIAMLKLSSSVTYNKYIRPICVLASSAEFQNRTDCWVTGWGDIQEEHSDPGRILGRAGARDQGESEPQGTLNTPHGVITGADTGKHG</sequence>
<dbReference type="InterPro" id="IPR009003">
    <property type="entry name" value="Peptidase_S1_PA"/>
</dbReference>
<proteinExistence type="predicted"/>
<keyword evidence="6" id="KW-0732">Signal</keyword>
<evidence type="ECO:0000259" key="7">
    <source>
        <dbReference type="PROSITE" id="PS50240"/>
    </source>
</evidence>
<dbReference type="Proteomes" id="UP000694910">
    <property type="component" value="Unplaced"/>
</dbReference>
<dbReference type="PROSITE" id="PS50240">
    <property type="entry name" value="TRYPSIN_DOM"/>
    <property type="match status" value="1"/>
</dbReference>